<comment type="caution">
    <text evidence="2">The sequence shown here is derived from an EMBL/GenBank/DDBJ whole genome shotgun (WGS) entry which is preliminary data.</text>
</comment>
<accession>A0A8S2EM00</accession>
<dbReference type="Proteomes" id="UP000677228">
    <property type="component" value="Unassembled WGS sequence"/>
</dbReference>
<protein>
    <submittedName>
        <fullName evidence="2">Uncharacterized protein</fullName>
    </submittedName>
</protein>
<feature type="region of interest" description="Disordered" evidence="1">
    <location>
        <begin position="1"/>
        <end position="23"/>
    </location>
</feature>
<evidence type="ECO:0000256" key="1">
    <source>
        <dbReference type="SAM" id="MobiDB-lite"/>
    </source>
</evidence>
<name>A0A8S2EM00_9BILA</name>
<organism evidence="2 4">
    <name type="scientific">Didymodactylos carnosus</name>
    <dbReference type="NCBI Taxonomy" id="1234261"/>
    <lineage>
        <taxon>Eukaryota</taxon>
        <taxon>Metazoa</taxon>
        <taxon>Spiralia</taxon>
        <taxon>Gnathifera</taxon>
        <taxon>Rotifera</taxon>
        <taxon>Eurotatoria</taxon>
        <taxon>Bdelloidea</taxon>
        <taxon>Philodinida</taxon>
        <taxon>Philodinidae</taxon>
        <taxon>Didymodactylos</taxon>
    </lineage>
</organism>
<feature type="non-terminal residue" evidence="2">
    <location>
        <position position="208"/>
    </location>
</feature>
<reference evidence="2" key="1">
    <citation type="submission" date="2021-02" db="EMBL/GenBank/DDBJ databases">
        <authorList>
            <person name="Nowell W R."/>
        </authorList>
    </citation>
    <scope>NUCLEOTIDE SEQUENCE</scope>
</reference>
<feature type="compositionally biased region" description="Low complexity" evidence="1">
    <location>
        <begin position="7"/>
        <end position="17"/>
    </location>
</feature>
<evidence type="ECO:0000313" key="2">
    <source>
        <dbReference type="EMBL" id="CAF1254871.1"/>
    </source>
</evidence>
<dbReference type="AlphaFoldDB" id="A0A8S2EM00"/>
<evidence type="ECO:0000313" key="3">
    <source>
        <dbReference type="EMBL" id="CAF4061979.1"/>
    </source>
</evidence>
<dbReference type="EMBL" id="CAJNOK010016952">
    <property type="protein sequence ID" value="CAF1254871.1"/>
    <property type="molecule type" value="Genomic_DNA"/>
</dbReference>
<dbReference type="Proteomes" id="UP000682733">
    <property type="component" value="Unassembled WGS sequence"/>
</dbReference>
<sequence length="208" mass="22725">HQHPLQHPRLPQPQHQRPLQHRRLPQPQVIETEKKHKRSTQSLSNYDGEFASYPAEALQNYNLFPGSFFVHSGFQFTWPNILAGQKNNVETTGQTIACNGANASALGMIGSAEQGASSGPLSIQYTDGTTQNATLAFPDWTDANPPTGTDTVAQGGRYKCNPSCVNETVIVSLYLISFPLDSSRLLQSITLPSNTHLHIFALGTPCNT</sequence>
<gene>
    <name evidence="2" type="ORF">OVA965_LOCUS26445</name>
    <name evidence="3" type="ORF">TMI583_LOCUS27185</name>
</gene>
<proteinExistence type="predicted"/>
<evidence type="ECO:0000313" key="4">
    <source>
        <dbReference type="Proteomes" id="UP000677228"/>
    </source>
</evidence>
<dbReference type="EMBL" id="CAJOBA010038505">
    <property type="protein sequence ID" value="CAF4061979.1"/>
    <property type="molecule type" value="Genomic_DNA"/>
</dbReference>